<protein>
    <submittedName>
        <fullName evidence="1">Uncharacterized protein</fullName>
    </submittedName>
</protein>
<keyword evidence="2" id="KW-1185">Reference proteome</keyword>
<evidence type="ECO:0000313" key="2">
    <source>
        <dbReference type="Proteomes" id="UP001168096"/>
    </source>
</evidence>
<proteinExistence type="predicted"/>
<sequence length="638" mass="70590">MRKSLARQTAAALAFLAVAGNAVLAPIPAQAAGHYKHFKTAIYIPVNVTQSLVDPQVFEHQFARAMSQVPFDKVYIEGYRDNHFASDAEIEAVKRQFQAKGIEVAGGVTLAAGGFNGQFMTFDYESSRDRDTCKRAMALMARHFDHVILDDFTFYTSKSDADIKAKGKRTWTDYRLATMRKVSKDLIIDPARAVNKNVKIVIKYPNWYEHFEGLGFDLAQQPEMFDGIYAGTETRDPVITDQLLQQYESYNIIRYYETLRKDGKNGGGWVDTYSIRYVDRYAEQLWDTMLAKAPEITLFNWHPAAQDTPAEAGARPWAGQDTSFNWDRIVADWKAANPDAKAPPGWGLAAGAALKQIDAVLDQLGKPTGIPTYRPANSSSAEDFLPNYLGNVGIPIALTARFPQDAQTILLTQASAADPDILDKVKRQLEAGKAVFVTSGFVKATQDPKRKDRGFQDLVEVYATGNQVLLNDYYNGYGAGNGESLRDDPKVAPRDVLFPELHYFTNDAWPIIRGVAGARGFPVLLMNRYSKGVLYILSIPSNIGDLYSMPPGVMNSVKTYLMADTPVRIEAPAGVSLFTYDNGAYVIQSFRDTPTTVKVVKHAVDGKARPAAETVPGASRDTVSEVVIPPHSFRVYKG</sequence>
<name>A0ACC7MBM3_9BURK</name>
<dbReference type="EMBL" id="JASNRB020000003">
    <property type="protein sequence ID" value="MFJ1467266.1"/>
    <property type="molecule type" value="Genomic_DNA"/>
</dbReference>
<gene>
    <name evidence="1" type="ORF">QPK29_006035</name>
</gene>
<accession>A0ACC7MBM3</accession>
<evidence type="ECO:0000313" key="1">
    <source>
        <dbReference type="EMBL" id="MFJ1467266.1"/>
    </source>
</evidence>
<reference evidence="1" key="1">
    <citation type="submission" date="2024-11" db="EMBL/GenBank/DDBJ databases">
        <title>Description of Massilia orientalis sp. nov., isolated from rhizosphere soil of Ageratina adenophora.</title>
        <authorList>
            <person name="Wang Y."/>
        </authorList>
    </citation>
    <scope>NUCLEOTIDE SEQUENCE</scope>
    <source>
        <strain evidence="1">YIM B02787</strain>
    </source>
</reference>
<dbReference type="Proteomes" id="UP001168096">
    <property type="component" value="Unassembled WGS sequence"/>
</dbReference>
<comment type="caution">
    <text evidence="1">The sequence shown here is derived from an EMBL/GenBank/DDBJ whole genome shotgun (WGS) entry which is preliminary data.</text>
</comment>
<organism evidence="1 2">
    <name type="scientific">Massilia orientalis</name>
    <dbReference type="NCBI Taxonomy" id="3050128"/>
    <lineage>
        <taxon>Bacteria</taxon>
        <taxon>Pseudomonadati</taxon>
        <taxon>Pseudomonadota</taxon>
        <taxon>Betaproteobacteria</taxon>
        <taxon>Burkholderiales</taxon>
        <taxon>Oxalobacteraceae</taxon>
        <taxon>Telluria group</taxon>
        <taxon>Massilia</taxon>
    </lineage>
</organism>